<feature type="region of interest" description="Disordered" evidence="1">
    <location>
        <begin position="629"/>
        <end position="730"/>
    </location>
</feature>
<feature type="region of interest" description="Disordered" evidence="1">
    <location>
        <begin position="1"/>
        <end position="111"/>
    </location>
</feature>
<feature type="region of interest" description="Disordered" evidence="1">
    <location>
        <begin position="477"/>
        <end position="593"/>
    </location>
</feature>
<evidence type="ECO:0000256" key="1">
    <source>
        <dbReference type="SAM" id="MobiDB-lite"/>
    </source>
</evidence>
<dbReference type="RefSeq" id="XP_040785235.1">
    <property type="nucleotide sequence ID" value="XM_040926690.1"/>
</dbReference>
<dbReference type="Proteomes" id="UP000800039">
    <property type="component" value="Unassembled WGS sequence"/>
</dbReference>
<feature type="compositionally biased region" description="Basic and acidic residues" evidence="1">
    <location>
        <begin position="287"/>
        <end position="296"/>
    </location>
</feature>
<reference evidence="2" key="1">
    <citation type="submission" date="2020-01" db="EMBL/GenBank/DDBJ databases">
        <authorList>
            <consortium name="DOE Joint Genome Institute"/>
            <person name="Haridas S."/>
            <person name="Albert R."/>
            <person name="Binder M."/>
            <person name="Bloem J."/>
            <person name="Labutti K."/>
            <person name="Salamov A."/>
            <person name="Andreopoulos B."/>
            <person name="Baker S.E."/>
            <person name="Barry K."/>
            <person name="Bills G."/>
            <person name="Bluhm B.H."/>
            <person name="Cannon C."/>
            <person name="Castanera R."/>
            <person name="Culley D.E."/>
            <person name="Daum C."/>
            <person name="Ezra D."/>
            <person name="Gonzalez J.B."/>
            <person name="Henrissat B."/>
            <person name="Kuo A."/>
            <person name="Liang C."/>
            <person name="Lipzen A."/>
            <person name="Lutzoni F."/>
            <person name="Magnuson J."/>
            <person name="Mondo S."/>
            <person name="Nolan M."/>
            <person name="Ohm R."/>
            <person name="Pangilinan J."/>
            <person name="Park H.-J."/>
            <person name="Ramirez L."/>
            <person name="Alfaro M."/>
            <person name="Sun H."/>
            <person name="Tritt A."/>
            <person name="Yoshinaga Y."/>
            <person name="Zwiers L.-H."/>
            <person name="Turgeon B.G."/>
            <person name="Goodwin S.B."/>
            <person name="Spatafora J.W."/>
            <person name="Crous P.W."/>
            <person name="Grigoriev I.V."/>
        </authorList>
    </citation>
    <scope>NUCLEOTIDE SEQUENCE</scope>
    <source>
        <strain evidence="2">CBS 394.84</strain>
    </source>
</reference>
<keyword evidence="3" id="KW-1185">Reference proteome</keyword>
<protein>
    <submittedName>
        <fullName evidence="2">Uncharacterized protein</fullName>
    </submittedName>
</protein>
<proteinExistence type="predicted"/>
<gene>
    <name evidence="2" type="ORF">K460DRAFT_132854</name>
</gene>
<feature type="region of interest" description="Disordered" evidence="1">
    <location>
        <begin position="287"/>
        <end position="426"/>
    </location>
</feature>
<name>A0A9P4GBQ0_9PLEO</name>
<sequence length="769" mass="87507">MANEEQRRAFASYMGTAGASNGQSIPQYPGAVANPGNPYTFNQLPRLGAPPTAPTPPPAAPSSVASFPNYQAGFTQGGYGQASFPQRPPPLGQAAAPQDQQRMPPPARPPGYVQVQRNYSAQPPPPPGYNVGWQYTDPMAEQNRRLSGAPAGAMVPASHNTSGEVVESRSRQTNEYYQYQQYGQPLGSPVPQAPALQEEEVSVSVPVMLCHTCSHCGRLRSAGFHRNNPVLPGKPLVSTPCRRCKKKIKTRHRSKFTRIRSCTADEPCDWPTESLRIDIDHFERRGRQRDRDDEYVTRNPPSRARIIRRSSSQAHLGLRSFQQPPRELQTETRVRVSSLSPRRSSRYDEVWPSPDVNPMRRSSNDVFSAPPEPFPSRTSRTDEVWPPPDVVRTHSYRKVDGNPPLRRSSSRIIELSPSPPPTRTRSTRVFYRSDSQEHSIRSRSVSPVRVSFRETRRNEDTEARITAHPSPYRQVLPDHRTLFRESDEIPSNNDSVPRRYLESPSRSILKPAGMDRETSYRRRNSIRDSQQSTQVEIGGPRVQFASDQRTDRAAPENGGRTRYADEHQSNSENYEHYHEYSRHRHVDEPPHTRLADDFDRLRIRRSSLSPRRNHEEEIRIDRARRISPSLPLPRHYEETRARRNSPLPTRSYTPRPPPSPPSPERTPYSGYRHVSRTRTIECNRSQPPPPDRSKEKLQFPEDVTDSDSAASGEVTEVRSWRGIDENGQPATFVEEKKTVRMIEQGSERGGVRDFRPLREGIASRSWRDV</sequence>
<dbReference type="OrthoDB" id="5415512at2759"/>
<feature type="compositionally biased region" description="Basic and acidic residues" evidence="1">
    <location>
        <begin position="715"/>
        <end position="724"/>
    </location>
</feature>
<feature type="compositionally biased region" description="Basic and acidic residues" evidence="1">
    <location>
        <begin position="477"/>
        <end position="487"/>
    </location>
</feature>
<feature type="compositionally biased region" description="Low complexity" evidence="1">
    <location>
        <begin position="403"/>
        <end position="416"/>
    </location>
</feature>
<feature type="compositionally biased region" description="Basic and acidic residues" evidence="1">
    <location>
        <begin position="562"/>
        <end position="593"/>
    </location>
</feature>
<evidence type="ECO:0000313" key="3">
    <source>
        <dbReference type="Proteomes" id="UP000800039"/>
    </source>
</evidence>
<dbReference type="EMBL" id="ML976617">
    <property type="protein sequence ID" value="KAF1842672.1"/>
    <property type="molecule type" value="Genomic_DNA"/>
</dbReference>
<comment type="caution">
    <text evidence="2">The sequence shown here is derived from an EMBL/GenBank/DDBJ whole genome shotgun (WGS) entry which is preliminary data.</text>
</comment>
<feature type="compositionally biased region" description="Polar residues" evidence="1">
    <location>
        <begin position="63"/>
        <end position="74"/>
    </location>
</feature>
<accession>A0A9P4GBQ0</accession>
<feature type="compositionally biased region" description="Pro residues" evidence="1">
    <location>
        <begin position="654"/>
        <end position="664"/>
    </location>
</feature>
<feature type="compositionally biased region" description="Pro residues" evidence="1">
    <location>
        <begin position="51"/>
        <end position="60"/>
    </location>
</feature>
<dbReference type="AlphaFoldDB" id="A0A9P4GBQ0"/>
<dbReference type="GeneID" id="63843942"/>
<evidence type="ECO:0000313" key="2">
    <source>
        <dbReference type="EMBL" id="KAF1842672.1"/>
    </source>
</evidence>
<organism evidence="2 3">
    <name type="scientific">Cucurbitaria berberidis CBS 394.84</name>
    <dbReference type="NCBI Taxonomy" id="1168544"/>
    <lineage>
        <taxon>Eukaryota</taxon>
        <taxon>Fungi</taxon>
        <taxon>Dikarya</taxon>
        <taxon>Ascomycota</taxon>
        <taxon>Pezizomycotina</taxon>
        <taxon>Dothideomycetes</taxon>
        <taxon>Pleosporomycetidae</taxon>
        <taxon>Pleosporales</taxon>
        <taxon>Pleosporineae</taxon>
        <taxon>Cucurbitariaceae</taxon>
        <taxon>Cucurbitaria</taxon>
    </lineage>
</organism>